<dbReference type="Pfam" id="PF18897">
    <property type="entry name" value="Gp3-like"/>
    <property type="match status" value="1"/>
</dbReference>
<evidence type="ECO:0000313" key="2">
    <source>
        <dbReference type="EMBL" id="OOV05387.1"/>
    </source>
</evidence>
<reference evidence="2 3" key="1">
    <citation type="submission" date="2017-01" db="EMBL/GenBank/DDBJ databases">
        <title>Genome sequencing of Rhodoferax fermentans JCM 7819.</title>
        <authorList>
            <person name="Kim Y.J."/>
            <person name="Farh M.E.-A."/>
            <person name="Yang D.-C."/>
        </authorList>
    </citation>
    <scope>NUCLEOTIDE SEQUENCE [LARGE SCALE GENOMIC DNA]</scope>
    <source>
        <strain evidence="2 3">JCM 7819</strain>
    </source>
</reference>
<keyword evidence="3" id="KW-1185">Reference proteome</keyword>
<name>A0A1T1AMZ1_RHOFE</name>
<dbReference type="Proteomes" id="UP000190750">
    <property type="component" value="Unassembled WGS sequence"/>
</dbReference>
<evidence type="ECO:0000256" key="1">
    <source>
        <dbReference type="SAM" id="MobiDB-lite"/>
    </source>
</evidence>
<feature type="compositionally biased region" description="Acidic residues" evidence="1">
    <location>
        <begin position="167"/>
        <end position="177"/>
    </location>
</feature>
<dbReference type="STRING" id="28066.RF819_00510"/>
<protein>
    <recommendedName>
        <fullName evidence="4">Hydrolase or metal-binding protein</fullName>
    </recommendedName>
</protein>
<organism evidence="2 3">
    <name type="scientific">Rhodoferax fermentans</name>
    <dbReference type="NCBI Taxonomy" id="28066"/>
    <lineage>
        <taxon>Bacteria</taxon>
        <taxon>Pseudomonadati</taxon>
        <taxon>Pseudomonadota</taxon>
        <taxon>Betaproteobacteria</taxon>
        <taxon>Burkholderiales</taxon>
        <taxon>Comamonadaceae</taxon>
        <taxon>Rhodoferax</taxon>
    </lineage>
</organism>
<feature type="region of interest" description="Disordered" evidence="1">
    <location>
        <begin position="303"/>
        <end position="331"/>
    </location>
</feature>
<feature type="region of interest" description="Disordered" evidence="1">
    <location>
        <begin position="349"/>
        <end position="379"/>
    </location>
</feature>
<evidence type="ECO:0008006" key="4">
    <source>
        <dbReference type="Google" id="ProtNLM"/>
    </source>
</evidence>
<dbReference type="InterPro" id="IPR043991">
    <property type="entry name" value="Gp3-like"/>
</dbReference>
<gene>
    <name evidence="2" type="ORF">RF819_00510</name>
</gene>
<dbReference type="EMBL" id="MTJN01000002">
    <property type="protein sequence ID" value="OOV05387.1"/>
    <property type="molecule type" value="Genomic_DNA"/>
</dbReference>
<proteinExistence type="predicted"/>
<accession>A0A1T1AMZ1</accession>
<comment type="caution">
    <text evidence="2">The sequence shown here is derived from an EMBL/GenBank/DDBJ whole genome shotgun (WGS) entry which is preliminary data.</text>
</comment>
<feature type="region of interest" description="Disordered" evidence="1">
    <location>
        <begin position="152"/>
        <end position="177"/>
    </location>
</feature>
<evidence type="ECO:0000313" key="3">
    <source>
        <dbReference type="Proteomes" id="UP000190750"/>
    </source>
</evidence>
<dbReference type="RefSeq" id="WP_242472979.1">
    <property type="nucleotide sequence ID" value="NZ_MTJN01000002.1"/>
</dbReference>
<dbReference type="AlphaFoldDB" id="A0A1T1AMZ1"/>
<feature type="compositionally biased region" description="Basic and acidic residues" evidence="1">
    <location>
        <begin position="152"/>
        <end position="166"/>
    </location>
</feature>
<sequence length="379" mass="41076">MLKGLALTPPIIGRISIGKVVEKAGKRLPEKDDGFTLTSQVQSRDGGWVNHPLDEALRKVAGNGTGAGTKLRHIPIRLLFDDPDLNLRASYHLFDRQTGRPMCVGNGETCRRSLAAGVQTLPCPSPEACELAKGGYCKPYGRLNVRVVVDQQKKHNHSQDQDKNQDQDQDQDQDPAQAEDELGSFIFRTTGFNSIRTLSARLRYFQAISGGMLSTLPLELRLRGKSTTKSHRAAIYYVDLTIRTGMTLADALTYAKTERELRQNAGFDQVALDAAARLGFAAGAFEESEEEGAAVVEEFYPDEFGSPEAGSAEEGADKESARLSPNGLKPGLADKLNRKVALMTDLGKPVAVEQLSGSSQPSQPPRPSQPTGPAQHGSH</sequence>